<reference evidence="2" key="1">
    <citation type="journal article" date="2018" name="Nat. Microbiol.">
        <title>Leveraging single-cell genomics to expand the fungal tree of life.</title>
        <authorList>
            <person name="Ahrendt S.R."/>
            <person name="Quandt C.A."/>
            <person name="Ciobanu D."/>
            <person name="Clum A."/>
            <person name="Salamov A."/>
            <person name="Andreopoulos B."/>
            <person name="Cheng J.F."/>
            <person name="Woyke T."/>
            <person name="Pelin A."/>
            <person name="Henrissat B."/>
            <person name="Reynolds N.K."/>
            <person name="Benny G.L."/>
            <person name="Smith M.E."/>
            <person name="James T.Y."/>
            <person name="Grigoriev I.V."/>
        </authorList>
    </citation>
    <scope>NUCLEOTIDE SEQUENCE [LARGE SCALE GENOMIC DNA]</scope>
    <source>
        <strain evidence="2">ATCC 52028</strain>
    </source>
</reference>
<dbReference type="AlphaFoldDB" id="A0A4V1ITU6"/>
<evidence type="ECO:0000313" key="2">
    <source>
        <dbReference type="Proteomes" id="UP000274922"/>
    </source>
</evidence>
<keyword evidence="2" id="KW-1185">Reference proteome</keyword>
<evidence type="ECO:0000313" key="1">
    <source>
        <dbReference type="EMBL" id="RKO98287.1"/>
    </source>
</evidence>
<accession>A0A4V1ITU6</accession>
<sequence length="313" mass="35985">MDWPTSGHDRSARLDSFKPESVRFATDRQAGRLACRQGLAPSTLSEHSITTFWTPRVEAAAKWLRAKSPPPSLDEFLDMIYKPLKQRQQHSFKDDVPPLVLLHIALIQFCTSPPEEYRELVLIPEAAFSQYFPPLQTYAEKTNNLYEHMWTLVDRRLRIADVIHDMAAFWLFLKFFVLKGIDYVPAKASTDKDNFVANRLKRYPVLEELEKVYREQLIKAIRDSWTTNPPRGSHEHGKPETDDHDLYAMIGRFVAASENGDTVANRIKKILPKFQAPPMPSSDVDKEIEDMVTQVAIASALRRWLATVTLQVH</sequence>
<dbReference type="Proteomes" id="UP000274922">
    <property type="component" value="Unassembled WGS sequence"/>
</dbReference>
<name>A0A4V1ITU6_9FUNG</name>
<proteinExistence type="predicted"/>
<protein>
    <submittedName>
        <fullName evidence="1">Uncharacterized protein</fullName>
    </submittedName>
</protein>
<organism evidence="1 2">
    <name type="scientific">Caulochytrium protostelioides</name>
    <dbReference type="NCBI Taxonomy" id="1555241"/>
    <lineage>
        <taxon>Eukaryota</taxon>
        <taxon>Fungi</taxon>
        <taxon>Fungi incertae sedis</taxon>
        <taxon>Chytridiomycota</taxon>
        <taxon>Chytridiomycota incertae sedis</taxon>
        <taxon>Chytridiomycetes</taxon>
        <taxon>Caulochytriales</taxon>
        <taxon>Caulochytriaceae</taxon>
        <taxon>Caulochytrium</taxon>
    </lineage>
</organism>
<dbReference type="EMBL" id="ML014513">
    <property type="protein sequence ID" value="RKO98287.1"/>
    <property type="molecule type" value="Genomic_DNA"/>
</dbReference>
<gene>
    <name evidence="1" type="ORF">CXG81DRAFT_21463</name>
</gene>